<name>A0A6A5K4T1_9PLEO</name>
<dbReference type="AlphaFoldDB" id="A0A6A5K4T1"/>
<organism evidence="3 4">
    <name type="scientific">Decorospora gaudefroyi</name>
    <dbReference type="NCBI Taxonomy" id="184978"/>
    <lineage>
        <taxon>Eukaryota</taxon>
        <taxon>Fungi</taxon>
        <taxon>Dikarya</taxon>
        <taxon>Ascomycota</taxon>
        <taxon>Pezizomycotina</taxon>
        <taxon>Dothideomycetes</taxon>
        <taxon>Pleosporomycetidae</taxon>
        <taxon>Pleosporales</taxon>
        <taxon>Pleosporineae</taxon>
        <taxon>Pleosporaceae</taxon>
        <taxon>Decorospora</taxon>
    </lineage>
</organism>
<evidence type="ECO:0000313" key="4">
    <source>
        <dbReference type="Proteomes" id="UP000800040"/>
    </source>
</evidence>
<feature type="chain" id="PRO_5025346049" description="Membrane anchor Opy2 N-terminal domain-containing protein" evidence="2">
    <location>
        <begin position="20"/>
        <end position="468"/>
    </location>
</feature>
<feature type="signal peptide" evidence="2">
    <location>
        <begin position="1"/>
        <end position="19"/>
    </location>
</feature>
<dbReference type="OrthoDB" id="3689236at2759"/>
<evidence type="ECO:0000256" key="2">
    <source>
        <dbReference type="SAM" id="SignalP"/>
    </source>
</evidence>
<evidence type="ECO:0000313" key="3">
    <source>
        <dbReference type="EMBL" id="KAF1832695.1"/>
    </source>
</evidence>
<evidence type="ECO:0008006" key="5">
    <source>
        <dbReference type="Google" id="ProtNLM"/>
    </source>
</evidence>
<keyword evidence="4" id="KW-1185">Reference proteome</keyword>
<reference evidence="3" key="1">
    <citation type="submission" date="2020-01" db="EMBL/GenBank/DDBJ databases">
        <authorList>
            <consortium name="DOE Joint Genome Institute"/>
            <person name="Haridas S."/>
            <person name="Albert R."/>
            <person name="Binder M."/>
            <person name="Bloem J."/>
            <person name="Labutti K."/>
            <person name="Salamov A."/>
            <person name="Andreopoulos B."/>
            <person name="Baker S.E."/>
            <person name="Barry K."/>
            <person name="Bills G."/>
            <person name="Bluhm B.H."/>
            <person name="Cannon C."/>
            <person name="Castanera R."/>
            <person name="Culley D.E."/>
            <person name="Daum C."/>
            <person name="Ezra D."/>
            <person name="Gonzalez J.B."/>
            <person name="Henrissat B."/>
            <person name="Kuo A."/>
            <person name="Liang C."/>
            <person name="Lipzen A."/>
            <person name="Lutzoni F."/>
            <person name="Magnuson J."/>
            <person name="Mondo S."/>
            <person name="Nolan M."/>
            <person name="Ohm R."/>
            <person name="Pangilinan J."/>
            <person name="Park H.-J."/>
            <person name="Ramirez L."/>
            <person name="Alfaro M."/>
            <person name="Sun H."/>
            <person name="Tritt A."/>
            <person name="Yoshinaga Y."/>
            <person name="Zwiers L.-H."/>
            <person name="Turgeon B.G."/>
            <person name="Goodwin S.B."/>
            <person name="Spatafora J.W."/>
            <person name="Crous P.W."/>
            <person name="Grigoriev I.V."/>
        </authorList>
    </citation>
    <scope>NUCLEOTIDE SEQUENCE</scope>
    <source>
        <strain evidence="3">P77</strain>
    </source>
</reference>
<feature type="compositionally biased region" description="Polar residues" evidence="1">
    <location>
        <begin position="218"/>
        <end position="228"/>
    </location>
</feature>
<keyword evidence="2" id="KW-0732">Signal</keyword>
<gene>
    <name evidence="3" type="ORF">BDW02DRAFT_416776</name>
</gene>
<dbReference type="Proteomes" id="UP000800040">
    <property type="component" value="Unassembled WGS sequence"/>
</dbReference>
<protein>
    <recommendedName>
        <fullName evidence="5">Membrane anchor Opy2 N-terminal domain-containing protein</fullName>
    </recommendedName>
</protein>
<evidence type="ECO:0000256" key="1">
    <source>
        <dbReference type="SAM" id="MobiDB-lite"/>
    </source>
</evidence>
<feature type="region of interest" description="Disordered" evidence="1">
    <location>
        <begin position="218"/>
        <end position="246"/>
    </location>
</feature>
<sequence length="468" mass="48615">MRLTGTTGVLASLIAVCAATPTPAEASVKAFPSTPADGDWHIGCDTNKHCSYYQDSAVASGADAPVLFRRAALSSTTCTECTAETPCSECLGSNFLCYSCEHWECYDEIIGEAICLDVAPELAESIRNSTSTALASSIATSTSTVLATYTATSTSTTVTTSTSTATSTFTLSSSFAEITTTSTSVEVATTIITVLPSVTTSVPTVITITVDPSELPGSTYTVLPQGQGNLARRDGDDAAQTSNTDPLPVRRHAAFKQSQCTPCGPGDCPSCYMDCDDCEHFLCNDMATYLTVCMSVRSQWQPPSLNISAYGSDLYTTVVAMAQASTLTTTATIMVASAPPSPSASTSTSTSTVFAVSPPALSSGPSTVFVFPSVPSISTSTEFAVPQVPSVSTVLEPSFTTVFAVPQVPSVSTVFAVPQATQLTTITLPVPALPSCLPATMRWSRSAKLAQPIQIARFAMSSARSVSN</sequence>
<proteinExistence type="predicted"/>
<accession>A0A6A5K4T1</accession>
<dbReference type="EMBL" id="ML975333">
    <property type="protein sequence ID" value="KAF1832695.1"/>
    <property type="molecule type" value="Genomic_DNA"/>
</dbReference>